<evidence type="ECO:0000256" key="1">
    <source>
        <dbReference type="SAM" id="MobiDB-lite"/>
    </source>
</evidence>
<evidence type="ECO:0000259" key="3">
    <source>
        <dbReference type="Pfam" id="PF09458"/>
    </source>
</evidence>
<gene>
    <name evidence="4" type="primary">gaggI</name>
</gene>
<feature type="domain" description="H-type lectin" evidence="3">
    <location>
        <begin position="53"/>
        <end position="118"/>
    </location>
</feature>
<feature type="signal peptide" evidence="2">
    <location>
        <begin position="1"/>
        <end position="19"/>
    </location>
</feature>
<feature type="region of interest" description="Disordered" evidence="1">
    <location>
        <begin position="26"/>
        <end position="47"/>
    </location>
</feature>
<keyword evidence="2" id="KW-0732">Signal</keyword>
<evidence type="ECO:0000256" key="2">
    <source>
        <dbReference type="SAM" id="SignalP"/>
    </source>
</evidence>
<dbReference type="GO" id="GO:0098636">
    <property type="term" value="C:protein complex involved in cell adhesion"/>
    <property type="evidence" value="ECO:0007669"/>
    <property type="project" value="TreeGrafter"/>
</dbReference>
<name>Q0JXN7_HELPO</name>
<dbReference type="GO" id="GO:0009986">
    <property type="term" value="C:cell surface"/>
    <property type="evidence" value="ECO:0007669"/>
    <property type="project" value="TreeGrafter"/>
</dbReference>
<dbReference type="GO" id="GO:0070492">
    <property type="term" value="F:oligosaccharide binding"/>
    <property type="evidence" value="ECO:0007669"/>
    <property type="project" value="TreeGrafter"/>
</dbReference>
<dbReference type="GO" id="GO:0098609">
    <property type="term" value="P:cell-cell adhesion"/>
    <property type="evidence" value="ECO:0007669"/>
    <property type="project" value="TreeGrafter"/>
</dbReference>
<dbReference type="AlphaFoldDB" id="Q0JXN7"/>
<evidence type="ECO:0000313" key="4">
    <source>
        <dbReference type="EMBL" id="CAK19330.1"/>
    </source>
</evidence>
<dbReference type="EMBL" id="AM263210">
    <property type="protein sequence ID" value="CAK19330.1"/>
    <property type="molecule type" value="mRNA"/>
</dbReference>
<dbReference type="InterPro" id="IPR052487">
    <property type="entry name" value="Galactose-binding_lectin"/>
</dbReference>
<dbReference type="SUPFAM" id="SSF141086">
    <property type="entry name" value="Agglutinin HPA-like"/>
    <property type="match status" value="1"/>
</dbReference>
<dbReference type="PANTHER" id="PTHR46938">
    <property type="entry name" value="DISCOIDIN-1 SUBUNIT A-RELATED-RELATED"/>
    <property type="match status" value="1"/>
</dbReference>
<protein>
    <submittedName>
        <fullName evidence="4">HPA2 protein</fullName>
    </submittedName>
</protein>
<dbReference type="Gene3D" id="2.60.40.2080">
    <property type="match status" value="1"/>
</dbReference>
<dbReference type="Pfam" id="PF09458">
    <property type="entry name" value="H_lectin"/>
    <property type="match status" value="1"/>
</dbReference>
<organism evidence="4">
    <name type="scientific">Helix pomatia</name>
    <name type="common">Roman snail</name>
    <name type="synonym">Edible snail</name>
    <dbReference type="NCBI Taxonomy" id="6536"/>
    <lineage>
        <taxon>Eukaryota</taxon>
        <taxon>Metazoa</taxon>
        <taxon>Spiralia</taxon>
        <taxon>Lophotrochozoa</taxon>
        <taxon>Mollusca</taxon>
        <taxon>Gastropoda</taxon>
        <taxon>Heterobranchia</taxon>
        <taxon>Euthyneura</taxon>
        <taxon>Panpulmonata</taxon>
        <taxon>Eupulmonata</taxon>
        <taxon>Stylommatophora</taxon>
        <taxon>Helicina</taxon>
        <taxon>Helicoidea</taxon>
        <taxon>Helicidae</taxon>
        <taxon>Helix</taxon>
    </lineage>
</organism>
<dbReference type="GO" id="GO:0030247">
    <property type="term" value="F:polysaccharide binding"/>
    <property type="evidence" value="ECO:0007669"/>
    <property type="project" value="TreeGrafter"/>
</dbReference>
<reference evidence="4" key="1">
    <citation type="journal article" date="2006" name="FEMS Immunol. Med. Microbiol.">
        <title>Cloning, sequencing and expression of the gene encoding the Helix pomatia agglutinin HPA.</title>
        <authorList>
            <person name="Schmidt K.H."/>
            <person name="Schlott B."/>
            <person name="Peter D."/>
            <person name="Gerlach D."/>
        </authorList>
    </citation>
    <scope>NUCLEOTIDE SEQUENCE</scope>
</reference>
<sequence length="120" mass="13392">MWAHLTGLVLICALSLCAAQRAQTGEIDCGSDSSRPKVPSDNPNRDNTREIVKHVTFSPQFCREPKVILSVTTLDAEHTKNLRYEARLKSVSPSGLSASCYSWHDGTIYRMKLTWLAVEN</sequence>
<dbReference type="InterPro" id="IPR037221">
    <property type="entry name" value="H-type_lectin_dom_sf"/>
</dbReference>
<dbReference type="InterPro" id="IPR019019">
    <property type="entry name" value="H-type_lectin_domain"/>
</dbReference>
<dbReference type="GO" id="GO:0045335">
    <property type="term" value="C:phagocytic vesicle"/>
    <property type="evidence" value="ECO:0007669"/>
    <property type="project" value="TreeGrafter"/>
</dbReference>
<feature type="chain" id="PRO_5004174336" evidence="2">
    <location>
        <begin position="20"/>
        <end position="120"/>
    </location>
</feature>
<proteinExistence type="evidence at transcript level"/>
<accession>Q0JXN7</accession>
<dbReference type="GO" id="GO:0046871">
    <property type="term" value="F:N-acetylgalactosamine binding"/>
    <property type="evidence" value="ECO:0007669"/>
    <property type="project" value="TreeGrafter"/>
</dbReference>